<sequence length="150" mass="16782">MDESVDGVLTILCNHAFHASCLEQWGDSTCPVCRCVQSPEQAATSECERCGTSAPSPDALWICLICGHVGCGRSQVNMLFFYNDLLDIKVAMLRVIIESPDIAMPYNWDHIESGITKAIILCTVFCKIRLTASLFLRKVLHLNPREHRKK</sequence>
<dbReference type="PROSITE" id="PS50089">
    <property type="entry name" value="ZF_RING_2"/>
    <property type="match status" value="1"/>
</dbReference>
<evidence type="ECO:0000313" key="5">
    <source>
        <dbReference type="EMBL" id="KAJ8967681.1"/>
    </source>
</evidence>
<dbReference type="Proteomes" id="UP001162164">
    <property type="component" value="Unassembled WGS sequence"/>
</dbReference>
<evidence type="ECO:0000256" key="2">
    <source>
        <dbReference type="ARBA" id="ARBA00022833"/>
    </source>
</evidence>
<dbReference type="PANTHER" id="PTHR24007:SF7">
    <property type="entry name" value="BRCA1-ASSOCIATED PROTEIN"/>
    <property type="match status" value="1"/>
</dbReference>
<dbReference type="InterPro" id="IPR047243">
    <property type="entry name" value="RING-H2_BRAP2"/>
</dbReference>
<keyword evidence="1 3" id="KW-0863">Zinc-finger</keyword>
<keyword evidence="6" id="KW-1185">Reference proteome</keyword>
<evidence type="ECO:0000256" key="1">
    <source>
        <dbReference type="ARBA" id="ARBA00022771"/>
    </source>
</evidence>
<dbReference type="CDD" id="cd16457">
    <property type="entry name" value="RING-H2_BRAP2"/>
    <property type="match status" value="1"/>
</dbReference>
<keyword evidence="1 3" id="KW-0479">Metal-binding</keyword>
<keyword evidence="2" id="KW-0862">Zinc</keyword>
<feature type="domain" description="RING-type" evidence="4">
    <location>
        <begin position="13"/>
        <end position="34"/>
    </location>
</feature>
<dbReference type="PANTHER" id="PTHR24007">
    <property type="entry name" value="BRCA1-ASSOCIATED PROTEIN"/>
    <property type="match status" value="1"/>
</dbReference>
<evidence type="ECO:0000259" key="4">
    <source>
        <dbReference type="PROSITE" id="PS50089"/>
    </source>
</evidence>
<protein>
    <recommendedName>
        <fullName evidence="4">RING-type domain-containing protein</fullName>
    </recommendedName>
</protein>
<dbReference type="Gene3D" id="3.30.40.10">
    <property type="entry name" value="Zinc/RING finger domain, C3HC4 (zinc finger)"/>
    <property type="match status" value="2"/>
</dbReference>
<proteinExistence type="predicted"/>
<gene>
    <name evidence="5" type="ORF">NQ317_006443</name>
</gene>
<reference evidence="5" key="1">
    <citation type="journal article" date="2023" name="Insect Mol. Biol.">
        <title>Genome sequencing provides insights into the evolution of gene families encoding plant cell wall-degrading enzymes in longhorned beetles.</title>
        <authorList>
            <person name="Shin N.R."/>
            <person name="Okamura Y."/>
            <person name="Kirsch R."/>
            <person name="Pauchet Y."/>
        </authorList>
    </citation>
    <scope>NUCLEOTIDE SEQUENCE</scope>
    <source>
        <strain evidence="5">MMC_N1</strain>
    </source>
</reference>
<evidence type="ECO:0000313" key="6">
    <source>
        <dbReference type="Proteomes" id="UP001162164"/>
    </source>
</evidence>
<dbReference type="SUPFAM" id="SSF57850">
    <property type="entry name" value="RING/U-box"/>
    <property type="match status" value="1"/>
</dbReference>
<dbReference type="SMART" id="SM00290">
    <property type="entry name" value="ZnF_UBP"/>
    <property type="match status" value="1"/>
</dbReference>
<dbReference type="Pfam" id="PF02148">
    <property type="entry name" value="zf-UBP"/>
    <property type="match status" value="1"/>
</dbReference>
<comment type="caution">
    <text evidence="5">The sequence shown here is derived from an EMBL/GenBank/DDBJ whole genome shotgun (WGS) entry which is preliminary data.</text>
</comment>
<name>A0ABQ9IW75_9CUCU</name>
<evidence type="ECO:0000256" key="3">
    <source>
        <dbReference type="PROSITE-ProRule" id="PRU00175"/>
    </source>
</evidence>
<dbReference type="InterPro" id="IPR001841">
    <property type="entry name" value="Znf_RING"/>
</dbReference>
<organism evidence="5 6">
    <name type="scientific">Molorchus minor</name>
    <dbReference type="NCBI Taxonomy" id="1323400"/>
    <lineage>
        <taxon>Eukaryota</taxon>
        <taxon>Metazoa</taxon>
        <taxon>Ecdysozoa</taxon>
        <taxon>Arthropoda</taxon>
        <taxon>Hexapoda</taxon>
        <taxon>Insecta</taxon>
        <taxon>Pterygota</taxon>
        <taxon>Neoptera</taxon>
        <taxon>Endopterygota</taxon>
        <taxon>Coleoptera</taxon>
        <taxon>Polyphaga</taxon>
        <taxon>Cucujiformia</taxon>
        <taxon>Chrysomeloidea</taxon>
        <taxon>Cerambycidae</taxon>
        <taxon>Lamiinae</taxon>
        <taxon>Monochamini</taxon>
        <taxon>Molorchus</taxon>
    </lineage>
</organism>
<dbReference type="EMBL" id="JAPWTJ010002156">
    <property type="protein sequence ID" value="KAJ8967681.1"/>
    <property type="molecule type" value="Genomic_DNA"/>
</dbReference>
<dbReference type="Pfam" id="PF13639">
    <property type="entry name" value="zf-RING_2"/>
    <property type="match status" value="1"/>
</dbReference>
<dbReference type="InterPro" id="IPR001607">
    <property type="entry name" value="Znf_UBP"/>
</dbReference>
<accession>A0ABQ9IW75</accession>
<dbReference type="InterPro" id="IPR013083">
    <property type="entry name" value="Znf_RING/FYVE/PHD"/>
</dbReference>